<dbReference type="EMBL" id="NAJN01000028">
    <property type="protein sequence ID" value="TKA81310.1"/>
    <property type="molecule type" value="Genomic_DNA"/>
</dbReference>
<sequence>MPDLFLLLLGFVFTVSSISYLALGQRQRDVVLGRLHFRRRRATGALTPPRSLSPSKKEKIPAAVPTVDFRELYPPSRRFTLPEIDSKVRPVLAASDDEEAIDDRPCVPLDECVDEEERSKFFTPTAFSLEEVVALGDFPDYAGLSGVPLPAACPEFDINKALPRPYRPFRWSYHQTMSLMKMDPDYWLELENTYVKRIRQREELFAKYGEAVLQSLPGSEMACKELMEMCLQFLCARYPHYFRLDTEKMVFYNRILNTETHIKSMPPLHVILHNIPEDFGIMLRDPETGLYCFRAGLICSSLGWNVGTKIGMKLHEIHQPIPDYKEKMQFSMDRYFAKKPTDKPIQRGSWGLEIDEPLFMPPGDPHEKLRDVQDPEYDISRCNLRVDWQTLRRLPLSAAVIFNFKALFTPVENFRNEPYIPSLCLKVLREGKKNLMEYKNTWHTEHCVIPALEAYEQEQVAKGLIPKDWDVHTLDDAPFYPGWEEMWHKAQGF</sequence>
<evidence type="ECO:0000256" key="1">
    <source>
        <dbReference type="SAM" id="SignalP"/>
    </source>
</evidence>
<dbReference type="Pfam" id="PF11927">
    <property type="entry name" value="HODM_asu-like"/>
    <property type="match status" value="1"/>
</dbReference>
<evidence type="ECO:0000313" key="2">
    <source>
        <dbReference type="EMBL" id="TKA81310.1"/>
    </source>
</evidence>
<name>A0A4U0XUC0_9PEZI</name>
<feature type="chain" id="PRO_5020788531" description="Alpha-1,2-mannosyltransferase" evidence="1">
    <location>
        <begin position="18"/>
        <end position="493"/>
    </location>
</feature>
<dbReference type="AlphaFoldDB" id="A0A4U0XUC0"/>
<proteinExistence type="predicted"/>
<feature type="signal peptide" evidence="1">
    <location>
        <begin position="1"/>
        <end position="17"/>
    </location>
</feature>
<protein>
    <recommendedName>
        <fullName evidence="4">Alpha-1,2-mannosyltransferase</fullName>
    </recommendedName>
</protein>
<organism evidence="2 3">
    <name type="scientific">Cryomyces minteri</name>
    <dbReference type="NCBI Taxonomy" id="331657"/>
    <lineage>
        <taxon>Eukaryota</taxon>
        <taxon>Fungi</taxon>
        <taxon>Dikarya</taxon>
        <taxon>Ascomycota</taxon>
        <taxon>Pezizomycotina</taxon>
        <taxon>Dothideomycetes</taxon>
        <taxon>Dothideomycetes incertae sedis</taxon>
        <taxon>Cryomyces</taxon>
    </lineage>
</organism>
<dbReference type="OrthoDB" id="5043642at2759"/>
<reference evidence="2 3" key="1">
    <citation type="submission" date="2017-03" db="EMBL/GenBank/DDBJ databases">
        <title>Genomes of endolithic fungi from Antarctica.</title>
        <authorList>
            <person name="Coleine C."/>
            <person name="Masonjones S."/>
            <person name="Stajich J.E."/>
        </authorList>
    </citation>
    <scope>NUCLEOTIDE SEQUENCE [LARGE SCALE GENOMIC DNA]</scope>
    <source>
        <strain evidence="2 3">CCFEE 5187</strain>
    </source>
</reference>
<keyword evidence="1" id="KW-0732">Signal</keyword>
<dbReference type="Proteomes" id="UP000308768">
    <property type="component" value="Unassembled WGS sequence"/>
</dbReference>
<comment type="caution">
    <text evidence="2">The sequence shown here is derived from an EMBL/GenBank/DDBJ whole genome shotgun (WGS) entry which is preliminary data.</text>
</comment>
<gene>
    <name evidence="2" type="ORF">B0A49_00309</name>
</gene>
<dbReference type="InterPro" id="IPR021848">
    <property type="entry name" value="HODM_asu-like"/>
</dbReference>
<accession>A0A4U0XUC0</accession>
<keyword evidence="3" id="KW-1185">Reference proteome</keyword>
<evidence type="ECO:0000313" key="3">
    <source>
        <dbReference type="Proteomes" id="UP000308768"/>
    </source>
</evidence>
<dbReference type="STRING" id="331657.A0A4U0XUC0"/>
<evidence type="ECO:0008006" key="4">
    <source>
        <dbReference type="Google" id="ProtNLM"/>
    </source>
</evidence>